<dbReference type="GO" id="GO:0016740">
    <property type="term" value="F:transferase activity"/>
    <property type="evidence" value="ECO:0007669"/>
    <property type="project" value="UniProtKB-KW"/>
</dbReference>
<reference evidence="3 4" key="1">
    <citation type="submission" date="2018-06" db="EMBL/GenBank/DDBJ databases">
        <authorList>
            <consortium name="Pathogen Informatics"/>
            <person name="Doyle S."/>
        </authorList>
    </citation>
    <scope>NUCLEOTIDE SEQUENCE [LARGE SCALE GENOMIC DNA]</scope>
    <source>
        <strain evidence="3 4">NCTC9601</strain>
    </source>
</reference>
<evidence type="ECO:0000313" key="5">
    <source>
        <dbReference type="Proteomes" id="UP000325096"/>
    </source>
</evidence>
<organism evidence="3 4">
    <name type="scientific">Klebsiella pneumoniae</name>
    <dbReference type="NCBI Taxonomy" id="573"/>
    <lineage>
        <taxon>Bacteria</taxon>
        <taxon>Pseudomonadati</taxon>
        <taxon>Pseudomonadota</taxon>
        <taxon>Gammaproteobacteria</taxon>
        <taxon>Enterobacterales</taxon>
        <taxon>Enterobacteriaceae</taxon>
        <taxon>Klebsiella/Raoultella group</taxon>
        <taxon>Klebsiella</taxon>
        <taxon>Klebsiella pneumoniae complex</taxon>
    </lineage>
</organism>
<dbReference type="Proteomes" id="UP000251123">
    <property type="component" value="Unassembled WGS sequence"/>
</dbReference>
<keyword evidence="3" id="KW-0808">Transferase</keyword>
<dbReference type="EMBL" id="UASN01000020">
    <property type="protein sequence ID" value="SPX56071.1"/>
    <property type="molecule type" value="Genomic_DNA"/>
</dbReference>
<name>A0A2X1SQW6_KLEPN</name>
<evidence type="ECO:0000259" key="1">
    <source>
        <dbReference type="Pfam" id="PF17969"/>
    </source>
</evidence>
<gene>
    <name evidence="3" type="primary">ynhG_1</name>
    <name evidence="2" type="ORF">FZ929_01270</name>
    <name evidence="3" type="ORF">NCTC9601_03259</name>
</gene>
<dbReference type="Proteomes" id="UP000325096">
    <property type="component" value="Chromosome"/>
</dbReference>
<reference evidence="2 5" key="2">
    <citation type="submission" date="2019-08" db="EMBL/GenBank/DDBJ databases">
        <title>Emergence of NDM-5-producing hypervirulent Klebsiella pneumoniae from clinical infections.</title>
        <authorList>
            <person name="Shen Z."/>
            <person name="Zhang H."/>
            <person name="Li M."/>
        </authorList>
    </citation>
    <scope>NUCLEOTIDE SEQUENCE [LARGE SCALE GENOMIC DNA]</scope>
    <source>
        <strain evidence="2 5">RJ18-06</strain>
    </source>
</reference>
<accession>A0A2X1SQW6</accession>
<dbReference type="EMBL" id="CP043669">
    <property type="protein sequence ID" value="QEP91309.1"/>
    <property type="molecule type" value="Genomic_DNA"/>
</dbReference>
<dbReference type="Pfam" id="PF17969">
    <property type="entry name" value="Ldt_C"/>
    <property type="match status" value="1"/>
</dbReference>
<protein>
    <submittedName>
        <fullName evidence="3">L,D-transpeptidase YnhG</fullName>
        <ecNumber evidence="3">2.-.-.-</ecNumber>
    </submittedName>
</protein>
<feature type="domain" description="L,D-transpeptidase C-terminal" evidence="1">
    <location>
        <begin position="2"/>
        <end position="66"/>
    </location>
</feature>
<proteinExistence type="predicted"/>
<dbReference type="AlphaFoldDB" id="A0A2X1SQW6"/>
<evidence type="ECO:0000313" key="2">
    <source>
        <dbReference type="EMBL" id="QEP91309.1"/>
    </source>
</evidence>
<evidence type="ECO:0000313" key="4">
    <source>
        <dbReference type="Proteomes" id="UP000251123"/>
    </source>
</evidence>
<evidence type="ECO:0000313" key="3">
    <source>
        <dbReference type="EMBL" id="SPX56071.1"/>
    </source>
</evidence>
<dbReference type="InterPro" id="IPR041597">
    <property type="entry name" value="Ldt_C"/>
</dbReference>
<sequence length="91" mass="9729">MKFAVEPDGKRYVEVHRPLSQTEGENTRTIAYTLPAAFHAFAEDKAVDDLQLKKAMSRRAGYPVVVSAGAGSTATSLSAQNSSSDNGLLTQ</sequence>
<dbReference type="EC" id="2.-.-.-" evidence="3"/>